<keyword evidence="3" id="KW-1185">Reference proteome</keyword>
<dbReference type="EMBL" id="VKGK01000002">
    <property type="protein sequence ID" value="TRY15826.1"/>
    <property type="molecule type" value="Genomic_DNA"/>
</dbReference>
<dbReference type="GO" id="GO:0003677">
    <property type="term" value="F:DNA binding"/>
    <property type="evidence" value="ECO:0007669"/>
    <property type="project" value="InterPro"/>
</dbReference>
<comment type="caution">
    <text evidence="2">The sequence shown here is derived from an EMBL/GenBank/DDBJ whole genome shotgun (WGS) entry which is preliminary data.</text>
</comment>
<organism evidence="2 3">
    <name type="scientific">Shewanella hanedai</name>
    <name type="common">Alteromonas hanedai</name>
    <dbReference type="NCBI Taxonomy" id="25"/>
    <lineage>
        <taxon>Bacteria</taxon>
        <taxon>Pseudomonadati</taxon>
        <taxon>Pseudomonadota</taxon>
        <taxon>Gammaproteobacteria</taxon>
        <taxon>Alteromonadales</taxon>
        <taxon>Shewanellaceae</taxon>
        <taxon>Shewanella</taxon>
    </lineage>
</organism>
<dbReference type="Pfam" id="PF07022">
    <property type="entry name" value="Phage_CI_repr"/>
    <property type="match status" value="2"/>
</dbReference>
<dbReference type="AlphaFoldDB" id="A0A553JTP5"/>
<feature type="domain" description="Bacteriophage CI repressor N-terminal" evidence="1">
    <location>
        <begin position="132"/>
        <end position="191"/>
    </location>
</feature>
<reference evidence="3" key="1">
    <citation type="submission" date="2019-07" db="EMBL/GenBank/DDBJ databases">
        <title>Shewanella sp. YLB-08 draft genomic sequence.</title>
        <authorList>
            <person name="Yu L."/>
        </authorList>
    </citation>
    <scope>NUCLEOTIDE SEQUENCE [LARGE SCALE GENOMIC DNA]</scope>
    <source>
        <strain evidence="3">JCM 20706</strain>
    </source>
</reference>
<protein>
    <submittedName>
        <fullName evidence="2">Bacteriophage CI repressor</fullName>
    </submittedName>
</protein>
<dbReference type="InterPro" id="IPR010744">
    <property type="entry name" value="Phage_CI_N"/>
</dbReference>
<dbReference type="InterPro" id="IPR010982">
    <property type="entry name" value="Lambda_DNA-bd_dom_sf"/>
</dbReference>
<proteinExistence type="predicted"/>
<dbReference type="GO" id="GO:0045892">
    <property type="term" value="P:negative regulation of DNA-templated transcription"/>
    <property type="evidence" value="ECO:0007669"/>
    <property type="project" value="InterPro"/>
</dbReference>
<dbReference type="Gene3D" id="1.10.260.40">
    <property type="entry name" value="lambda repressor-like DNA-binding domains"/>
    <property type="match status" value="2"/>
</dbReference>
<evidence type="ECO:0000313" key="3">
    <source>
        <dbReference type="Proteomes" id="UP000318126"/>
    </source>
</evidence>
<accession>A0A553JTP5</accession>
<feature type="domain" description="Bacteriophage CI repressor N-terminal" evidence="1">
    <location>
        <begin position="26"/>
        <end position="83"/>
    </location>
</feature>
<gene>
    <name evidence="2" type="ORF">FN961_02250</name>
</gene>
<dbReference type="Gene3D" id="2.10.109.10">
    <property type="entry name" value="Umud Fragment, subunit A"/>
    <property type="match status" value="1"/>
</dbReference>
<name>A0A553JTP5_SHEHA</name>
<dbReference type="OrthoDB" id="5829794at2"/>
<evidence type="ECO:0000259" key="1">
    <source>
        <dbReference type="Pfam" id="PF07022"/>
    </source>
</evidence>
<evidence type="ECO:0000313" key="2">
    <source>
        <dbReference type="EMBL" id="TRY15826.1"/>
    </source>
</evidence>
<dbReference type="Proteomes" id="UP000318126">
    <property type="component" value="Unassembled WGS sequence"/>
</dbReference>
<sequence>MNINNCSEIVLNKMKKPLEVEGGKVFVNRLVHLFGLRSKVELSELIGVSTGSLATWQTRNVVPYELAIRLHLATGVSLEYLLFEELKGNYDVMLYAPNHITQPNYANIKHNLNIFRYSICQPINYYGGAVLIERLVSIFKVSSKKEMGELFSVSVGTLSTWHTRKIAPHELLCRIHLATGISMHFLCFGREWEEGQQQRSINLPSSSEASNKGMLDNGLQSCEQTYELDNGQLKLSSKYVANDLFWSKIGINPPSDMVVIGLSELYFINVTFKKVTKGQYLFAINDNYQIGELRQLPDGNIYLIDGQDKYPFNTDTTKIHGKVVSILQSV</sequence>